<dbReference type="InParanoid" id="D8LP59"/>
<dbReference type="OrthoDB" id="10487278at2759"/>
<accession>D8LP59</accession>
<dbReference type="EMBL" id="FN648730">
    <property type="protein sequence ID" value="CBN80330.1"/>
    <property type="molecule type" value="Genomic_DNA"/>
</dbReference>
<dbReference type="EMBL" id="FN649741">
    <property type="protein sequence ID" value="CBN80330.1"/>
    <property type="molecule type" value="Genomic_DNA"/>
</dbReference>
<evidence type="ECO:0000259" key="3">
    <source>
        <dbReference type="Pfam" id="PF07282"/>
    </source>
</evidence>
<keyword evidence="1" id="KW-0238">DNA-binding</keyword>
<reference evidence="4 5" key="1">
    <citation type="journal article" date="2010" name="Nature">
        <title>The Ectocarpus genome and the independent evolution of multicellularity in brown algae.</title>
        <authorList>
            <person name="Cock J.M."/>
            <person name="Sterck L."/>
            <person name="Rouze P."/>
            <person name="Scornet D."/>
            <person name="Allen A.E."/>
            <person name="Amoutzias G."/>
            <person name="Anthouard V."/>
            <person name="Artiguenave F."/>
            <person name="Aury J.M."/>
            <person name="Badger J.H."/>
            <person name="Beszteri B."/>
            <person name="Billiau K."/>
            <person name="Bonnet E."/>
            <person name="Bothwell J.H."/>
            <person name="Bowler C."/>
            <person name="Boyen C."/>
            <person name="Brownlee C."/>
            <person name="Carrano C.J."/>
            <person name="Charrier B."/>
            <person name="Cho G.Y."/>
            <person name="Coelho S.M."/>
            <person name="Collen J."/>
            <person name="Corre E."/>
            <person name="Da Silva C."/>
            <person name="Delage L."/>
            <person name="Delaroque N."/>
            <person name="Dittami S.M."/>
            <person name="Doulbeau S."/>
            <person name="Elias M."/>
            <person name="Farnham G."/>
            <person name="Gachon C.M."/>
            <person name="Gschloessl B."/>
            <person name="Heesch S."/>
            <person name="Jabbari K."/>
            <person name="Jubin C."/>
            <person name="Kawai H."/>
            <person name="Kimura K."/>
            <person name="Kloareg B."/>
            <person name="Kupper F.C."/>
            <person name="Lang D."/>
            <person name="Le Bail A."/>
            <person name="Leblanc C."/>
            <person name="Lerouge P."/>
            <person name="Lohr M."/>
            <person name="Lopez P.J."/>
            <person name="Martens C."/>
            <person name="Maumus F."/>
            <person name="Michel G."/>
            <person name="Miranda-Saavedra D."/>
            <person name="Morales J."/>
            <person name="Moreau H."/>
            <person name="Motomura T."/>
            <person name="Nagasato C."/>
            <person name="Napoli C.A."/>
            <person name="Nelson D.R."/>
            <person name="Nyvall-Collen P."/>
            <person name="Peters A.F."/>
            <person name="Pommier C."/>
            <person name="Potin P."/>
            <person name="Poulain J."/>
            <person name="Quesneville H."/>
            <person name="Read B."/>
            <person name="Rensing S.A."/>
            <person name="Ritter A."/>
            <person name="Rousvoal S."/>
            <person name="Samanta M."/>
            <person name="Samson G."/>
            <person name="Schroeder D.C."/>
            <person name="Segurens B."/>
            <person name="Strittmatter M."/>
            <person name="Tonon T."/>
            <person name="Tregear J.W."/>
            <person name="Valentin K."/>
            <person name="von Dassow P."/>
            <person name="Yamagishi T."/>
            <person name="Van de Peer Y."/>
            <person name="Wincker P."/>
        </authorList>
    </citation>
    <scope>NUCLEOTIDE SEQUENCE [LARGE SCALE GENOMIC DNA]</scope>
    <source>
        <strain evidence="5">Ec32 / CCAP1310/4</strain>
    </source>
</reference>
<feature type="region of interest" description="Disordered" evidence="2">
    <location>
        <begin position="86"/>
        <end position="105"/>
    </location>
</feature>
<gene>
    <name evidence="4" type="ORF">Esi_0052_0083</name>
</gene>
<feature type="compositionally biased region" description="Basic and acidic residues" evidence="2">
    <location>
        <begin position="91"/>
        <end position="105"/>
    </location>
</feature>
<dbReference type="AlphaFoldDB" id="D8LP59"/>
<feature type="domain" description="Cas12f1-like TNB" evidence="3">
    <location>
        <begin position="616"/>
        <end position="672"/>
    </location>
</feature>
<dbReference type="Proteomes" id="UP000002630">
    <property type="component" value="Linkage Group LG16"/>
</dbReference>
<dbReference type="GO" id="GO:0003677">
    <property type="term" value="F:DNA binding"/>
    <property type="evidence" value="ECO:0007669"/>
    <property type="project" value="UniProtKB-KW"/>
</dbReference>
<evidence type="ECO:0000256" key="1">
    <source>
        <dbReference type="ARBA" id="ARBA00023125"/>
    </source>
</evidence>
<evidence type="ECO:0000313" key="4">
    <source>
        <dbReference type="EMBL" id="CBN80330.1"/>
    </source>
</evidence>
<sequence>MDHLSCRLERRLWECRDDEHFWTNIPRAAKKIYEAAGQKTPERALPIIRKFVDQKRGSEKELLRPEWGEAMEHLLSEYRGLFEPLRVKRPPPKDPPEHPKTEEELTGREDFLYNVKARLNDVLRIEAGCRKVDFHLRKRRGEIWSEINERQQSIKSSKTKEGFLKQRHLLQEIPVPPWFDEGIKMSKKDASNLVRDVRNTRKDMWKSMREPGTEDPPKAFSLMPHFSLTRAFVRYDSQSIGTLAKSLDFPGVSENQVTLKTTGVKCSGKAERLWWTGIFDFHSERIVNRRPSTEKNQTQRTRKVLRLNNRYRKGIGVCNKDPWFTDEVLYSAKRDDPSCETPWIVNSISTDGLQVKVCLATLAKTNPLPKGVKELVKKGYASIQDKLRVSKSSKGVFKEAFPLYGTEKSRLSSPDNHIEVVGLDPGQVSVYATVRANITSPKTFEASEFKGSQSSISSREYKHQSLTRFSAKAEVGRRLDHVEYGQAVQAFDSVSLKQPGSSVAYSSVIYCTLRVRVVELLSEERRLQKFARLRARQRTVDGMARDIAFGNTYKQEVRKEQRSSAEPLSPERRKELLKKIRDKKRVVFFGNGQFGHGARGACPRKALIRALGVLCPVVLVDEFRTSKCCCSCGVPLKQVDGSRVFRCSSQMDEGQSCSVKFIDRDTNGSANIGVCGVFQLLGLKRPSFLCRKSSEGK</sequence>
<dbReference type="Pfam" id="PF07282">
    <property type="entry name" value="Cas12f1-like_TNB"/>
    <property type="match status" value="1"/>
</dbReference>
<protein>
    <submittedName>
        <fullName evidence="4">N/a</fullName>
    </submittedName>
</protein>
<keyword evidence="5" id="KW-1185">Reference proteome</keyword>
<proteinExistence type="predicted"/>
<name>D8LP59_ECTSI</name>
<evidence type="ECO:0000256" key="2">
    <source>
        <dbReference type="SAM" id="MobiDB-lite"/>
    </source>
</evidence>
<dbReference type="InterPro" id="IPR010095">
    <property type="entry name" value="Cas12f1-like_TNB"/>
</dbReference>
<organism evidence="4 5">
    <name type="scientific">Ectocarpus siliculosus</name>
    <name type="common">Brown alga</name>
    <name type="synonym">Conferva siliculosa</name>
    <dbReference type="NCBI Taxonomy" id="2880"/>
    <lineage>
        <taxon>Eukaryota</taxon>
        <taxon>Sar</taxon>
        <taxon>Stramenopiles</taxon>
        <taxon>Ochrophyta</taxon>
        <taxon>PX clade</taxon>
        <taxon>Phaeophyceae</taxon>
        <taxon>Ectocarpales</taxon>
        <taxon>Ectocarpaceae</taxon>
        <taxon>Ectocarpus</taxon>
    </lineage>
</organism>
<evidence type="ECO:0000313" key="5">
    <source>
        <dbReference type="Proteomes" id="UP000002630"/>
    </source>
</evidence>